<dbReference type="PANTHER" id="PTHR10271:SF29">
    <property type="entry name" value="INTERFERON-INDUCED PROTEIN WITH TETRATRICOPEPTIDE REPEATS-RELATED"/>
    <property type="match status" value="1"/>
</dbReference>
<dbReference type="GO" id="GO:0005829">
    <property type="term" value="C:cytosol"/>
    <property type="evidence" value="ECO:0007669"/>
    <property type="project" value="TreeGrafter"/>
</dbReference>
<reference evidence="5" key="2">
    <citation type="submission" date="2025-09" db="UniProtKB">
        <authorList>
            <consortium name="Ensembl"/>
        </authorList>
    </citation>
    <scope>IDENTIFICATION</scope>
</reference>
<dbReference type="GO" id="GO:0045087">
    <property type="term" value="P:innate immune response"/>
    <property type="evidence" value="ECO:0007669"/>
    <property type="project" value="UniProtKB-KW"/>
</dbReference>
<feature type="repeat" description="TPR" evidence="4">
    <location>
        <begin position="405"/>
        <end position="438"/>
    </location>
</feature>
<evidence type="ECO:0000256" key="1">
    <source>
        <dbReference type="ARBA" id="ARBA00022737"/>
    </source>
</evidence>
<evidence type="ECO:0000256" key="2">
    <source>
        <dbReference type="ARBA" id="ARBA00022803"/>
    </source>
</evidence>
<evidence type="ECO:0000313" key="6">
    <source>
        <dbReference type="Proteomes" id="UP000265160"/>
    </source>
</evidence>
<dbReference type="PANTHER" id="PTHR10271">
    <property type="entry name" value="INTERFERON-INDUCED PROTEIN WITH TETRATRICOPEPTIDE REPEATS"/>
    <property type="match status" value="1"/>
</dbReference>
<evidence type="ECO:0000256" key="4">
    <source>
        <dbReference type="PROSITE-ProRule" id="PRU00339"/>
    </source>
</evidence>
<evidence type="ECO:0000256" key="3">
    <source>
        <dbReference type="ARBA" id="ARBA00038336"/>
    </source>
</evidence>
<dbReference type="Gene3D" id="1.25.40.10">
    <property type="entry name" value="Tetratricopeptide repeat domain"/>
    <property type="match status" value="3"/>
</dbReference>
<dbReference type="SUPFAM" id="SSF48452">
    <property type="entry name" value="TPR-like"/>
    <property type="match status" value="3"/>
</dbReference>
<dbReference type="STRING" id="106582.ENSMZEP00005003688"/>
<proteinExistence type="inferred from homology"/>
<dbReference type="PROSITE" id="PS50005">
    <property type="entry name" value="TPR"/>
    <property type="match status" value="1"/>
</dbReference>
<keyword evidence="2 4" id="KW-0802">TPR repeat</keyword>
<protein>
    <submittedName>
        <fullName evidence="5">Interferon-induced protein with tetratricopeptide repeats 1</fullName>
    </submittedName>
</protein>
<dbReference type="SMART" id="SM00028">
    <property type="entry name" value="TPR"/>
    <property type="match status" value="7"/>
</dbReference>
<organism evidence="5 6">
    <name type="scientific">Maylandia zebra</name>
    <name type="common">zebra mbuna</name>
    <dbReference type="NCBI Taxonomy" id="106582"/>
    <lineage>
        <taxon>Eukaryota</taxon>
        <taxon>Metazoa</taxon>
        <taxon>Chordata</taxon>
        <taxon>Craniata</taxon>
        <taxon>Vertebrata</taxon>
        <taxon>Euteleostomi</taxon>
        <taxon>Actinopterygii</taxon>
        <taxon>Neopterygii</taxon>
        <taxon>Teleostei</taxon>
        <taxon>Neoteleostei</taxon>
        <taxon>Acanthomorphata</taxon>
        <taxon>Ovalentaria</taxon>
        <taxon>Cichlomorphae</taxon>
        <taxon>Cichliformes</taxon>
        <taxon>Cichlidae</taxon>
        <taxon>African cichlids</taxon>
        <taxon>Pseudocrenilabrinae</taxon>
        <taxon>Haplochromini</taxon>
        <taxon>Maylandia</taxon>
        <taxon>Maylandia zebra complex</taxon>
    </lineage>
</organism>
<dbReference type="AlphaFoldDB" id="A0A3P9B185"/>
<keyword evidence="6" id="KW-1185">Reference proteome</keyword>
<dbReference type="Proteomes" id="UP000265160">
    <property type="component" value="Unplaced"/>
</dbReference>
<accession>A0A3P9B185</accession>
<dbReference type="Ensembl" id="ENSMZET00005003841.1">
    <property type="protein sequence ID" value="ENSMZEP00005003688.1"/>
    <property type="gene ID" value="ENSMZEG00005002821.1"/>
</dbReference>
<sequence length="458" mass="52628">MSSTSAQWRDSALLSRLQQLQCHFTWDLKLDVDLETLSTRLQIDIDFHRSQCEGESCTYSLLAYVRYLQDQREEALSLLNQSEKTIRESYGDESEKRLIVTYGDMAWLKYHDGDFAQSQSYCQRVEDILVKYPTGSSGSLLPEVYGAQAWTYFKVSWSSLSKAIDCFHKALEVQRHDTEWNAGYAITLFCREQEDEESQAIKQLRFALEINPNNAVLQCMLALKLTAYKKYEEADGLVKKALENDPDNPHVIRHSGNYLHNRNRLDEAIVVFKRGLRRGDQLPSFTCQLALCYKQKKIAEQRRGRICISHLEDAVEMKPSFVLAWAELALLCAEAGDMSRAEETLKHCLEKLPELKEKRVCQTIHQYYGDFLHYHTKNEAQAIAHYTKKLKQIAKRRRSRNPGDGEALALLGQVARAEGDSKEAAAFYEEALTYDKDNEEYLSALCELRLELQGSSSD</sequence>
<dbReference type="Pfam" id="PF13181">
    <property type="entry name" value="TPR_8"/>
    <property type="match status" value="1"/>
</dbReference>
<dbReference type="GeneTree" id="ENSGT00950000182946"/>
<reference evidence="5" key="1">
    <citation type="submission" date="2025-08" db="UniProtKB">
        <authorList>
            <consortium name="Ensembl"/>
        </authorList>
    </citation>
    <scope>IDENTIFICATION</scope>
</reference>
<dbReference type="InterPro" id="IPR019734">
    <property type="entry name" value="TPR_rpt"/>
</dbReference>
<comment type="similarity">
    <text evidence="3">Belongs to the IFIT family.</text>
</comment>
<evidence type="ECO:0000313" key="5">
    <source>
        <dbReference type="Ensembl" id="ENSMZEP00005003688.1"/>
    </source>
</evidence>
<dbReference type="GO" id="GO:0051607">
    <property type="term" value="P:defense response to virus"/>
    <property type="evidence" value="ECO:0007669"/>
    <property type="project" value="TreeGrafter"/>
</dbReference>
<name>A0A3P9B185_9CICH</name>
<dbReference type="InterPro" id="IPR011990">
    <property type="entry name" value="TPR-like_helical_dom_sf"/>
</dbReference>
<keyword evidence="1" id="KW-0677">Repeat</keyword>